<evidence type="ECO:0000313" key="1">
    <source>
        <dbReference type="EMBL" id="MBK1727724.1"/>
    </source>
</evidence>
<comment type="caution">
    <text evidence="1">The sequence shown here is derived from an EMBL/GenBank/DDBJ whole genome shotgun (WGS) entry which is preliminary data.</text>
</comment>
<feature type="non-terminal residue" evidence="1">
    <location>
        <position position="68"/>
    </location>
</feature>
<accession>A0ABS1EBD8</accession>
<organism evidence="1 2">
    <name type="scientific">Halorhodospira neutriphila</name>
    <dbReference type="NCBI Taxonomy" id="168379"/>
    <lineage>
        <taxon>Bacteria</taxon>
        <taxon>Pseudomonadati</taxon>
        <taxon>Pseudomonadota</taxon>
        <taxon>Gammaproteobacteria</taxon>
        <taxon>Chromatiales</taxon>
        <taxon>Ectothiorhodospiraceae</taxon>
        <taxon>Halorhodospira</taxon>
    </lineage>
</organism>
<dbReference type="EMBL" id="NRSH01000247">
    <property type="protein sequence ID" value="MBK1727724.1"/>
    <property type="molecule type" value="Genomic_DNA"/>
</dbReference>
<reference evidence="1 2" key="1">
    <citation type="journal article" date="2020" name="Microorganisms">
        <title>Osmotic Adaptation and Compatible Solute Biosynthesis of Phototrophic Bacteria as Revealed from Genome Analyses.</title>
        <authorList>
            <person name="Imhoff J.F."/>
            <person name="Rahn T."/>
            <person name="Kunzel S."/>
            <person name="Keller A."/>
            <person name="Neulinger S.C."/>
        </authorList>
    </citation>
    <scope>NUCLEOTIDE SEQUENCE [LARGE SCALE GENOMIC DNA]</scope>
    <source>
        <strain evidence="1 2">DSM 15116</strain>
    </source>
</reference>
<gene>
    <name evidence="1" type="ORF">CKO13_12040</name>
</gene>
<dbReference type="Proteomes" id="UP000738126">
    <property type="component" value="Unassembled WGS sequence"/>
</dbReference>
<name>A0ABS1EBD8_9GAMM</name>
<sequence length="68" mass="7082">MSRPGGAVLGRCAFATARGLTLRAGGVLAGLEEAPQALEFRGRGGDLRPLPRPGEEIVFRRVLRGPAG</sequence>
<evidence type="ECO:0000313" key="2">
    <source>
        <dbReference type="Proteomes" id="UP000738126"/>
    </source>
</evidence>
<protein>
    <submittedName>
        <fullName evidence="1">Uncharacterized protein</fullName>
    </submittedName>
</protein>
<keyword evidence="2" id="KW-1185">Reference proteome</keyword>
<dbReference type="RefSeq" id="WP_200261415.1">
    <property type="nucleotide sequence ID" value="NZ_NRSH01000247.1"/>
</dbReference>
<proteinExistence type="predicted"/>